<reference evidence="1 2" key="1">
    <citation type="submission" date="2024-02" db="EMBL/GenBank/DDBJ databases">
        <title>Herpetosiphon gulosus NBRC 112829.</title>
        <authorList>
            <person name="Ichikawa N."/>
            <person name="Katano-Makiyama Y."/>
            <person name="Hidaka K."/>
        </authorList>
    </citation>
    <scope>NUCLEOTIDE SEQUENCE [LARGE SCALE GENOMIC DNA]</scope>
    <source>
        <strain evidence="1 2">NBRC 112829</strain>
    </source>
</reference>
<proteinExistence type="predicted"/>
<comment type="caution">
    <text evidence="1">The sequence shown here is derived from an EMBL/GenBank/DDBJ whole genome shotgun (WGS) entry which is preliminary data.</text>
</comment>
<name>A0ABP9X0G5_9CHLR</name>
<sequence length="97" mass="11385">MTQASLQWNDAVVHDLLHYPQRLLQHDRWATIIAEAGGLPQMRQQLLEFPLKAKQRRVLEVILAYPEALVVRYTDLLAMHHATFGNREFWFIDFDGN</sequence>
<dbReference type="RefSeq" id="WP_345722551.1">
    <property type="nucleotide sequence ID" value="NZ_BAABRU010000009.1"/>
</dbReference>
<protein>
    <submittedName>
        <fullName evidence="1">Uncharacterized protein</fullName>
    </submittedName>
</protein>
<organism evidence="1 2">
    <name type="scientific">Herpetosiphon gulosus</name>
    <dbReference type="NCBI Taxonomy" id="1973496"/>
    <lineage>
        <taxon>Bacteria</taxon>
        <taxon>Bacillati</taxon>
        <taxon>Chloroflexota</taxon>
        <taxon>Chloroflexia</taxon>
        <taxon>Herpetosiphonales</taxon>
        <taxon>Herpetosiphonaceae</taxon>
        <taxon>Herpetosiphon</taxon>
    </lineage>
</organism>
<evidence type="ECO:0000313" key="2">
    <source>
        <dbReference type="Proteomes" id="UP001428290"/>
    </source>
</evidence>
<evidence type="ECO:0000313" key="1">
    <source>
        <dbReference type="EMBL" id="GAA5528932.1"/>
    </source>
</evidence>
<gene>
    <name evidence="1" type="ORF">Hgul01_02735</name>
</gene>
<dbReference type="Proteomes" id="UP001428290">
    <property type="component" value="Unassembled WGS sequence"/>
</dbReference>
<dbReference type="EMBL" id="BAABRU010000009">
    <property type="protein sequence ID" value="GAA5528932.1"/>
    <property type="molecule type" value="Genomic_DNA"/>
</dbReference>
<accession>A0ABP9X0G5</accession>
<keyword evidence="2" id="KW-1185">Reference proteome</keyword>